<feature type="compositionally biased region" description="Low complexity" evidence="1">
    <location>
        <begin position="87"/>
        <end position="110"/>
    </location>
</feature>
<evidence type="ECO:0000313" key="4">
    <source>
        <dbReference type="Proteomes" id="UP000265619"/>
    </source>
</evidence>
<accession>A0A9X8D423</accession>
<dbReference type="EMBL" id="QXMN01000018">
    <property type="protein sequence ID" value="RIX78845.1"/>
    <property type="molecule type" value="Genomic_DNA"/>
</dbReference>
<name>A0A9X8D423_9BURK</name>
<organism evidence="3 4">
    <name type="scientific">Acidovorax cavernicola</name>
    <dbReference type="NCBI Taxonomy" id="1675792"/>
    <lineage>
        <taxon>Bacteria</taxon>
        <taxon>Pseudomonadati</taxon>
        <taxon>Pseudomonadota</taxon>
        <taxon>Betaproteobacteria</taxon>
        <taxon>Burkholderiales</taxon>
        <taxon>Comamonadaceae</taxon>
        <taxon>Acidovorax</taxon>
    </lineage>
</organism>
<evidence type="ECO:0000256" key="1">
    <source>
        <dbReference type="SAM" id="MobiDB-lite"/>
    </source>
</evidence>
<dbReference type="Proteomes" id="UP000265619">
    <property type="component" value="Unassembled WGS sequence"/>
</dbReference>
<comment type="caution">
    <text evidence="3">The sequence shown here is derived from an EMBL/GenBank/DDBJ whole genome shotgun (WGS) entry which is preliminary data.</text>
</comment>
<evidence type="ECO:0000256" key="2">
    <source>
        <dbReference type="SAM" id="SignalP"/>
    </source>
</evidence>
<reference evidence="3 4" key="1">
    <citation type="submission" date="2018-09" db="EMBL/GenBank/DDBJ databases">
        <title>Acidovorax cavernicola nov. sp. isolated from Gruta de las Maravillas (Aracena, Spain).</title>
        <authorList>
            <person name="Jurado V."/>
            <person name="Gutierrez-Patricio S."/>
            <person name="Gonzalez-Pimentel J.L."/>
            <person name="Miller A.Z."/>
            <person name="Laiz L."/>
            <person name="Saiz-Jimenez C."/>
        </authorList>
    </citation>
    <scope>NUCLEOTIDE SEQUENCE [LARGE SCALE GENOMIC DNA]</scope>
    <source>
        <strain evidence="3 4">1011MAR4D40.2</strain>
    </source>
</reference>
<evidence type="ECO:0000313" key="3">
    <source>
        <dbReference type="EMBL" id="RIX78845.1"/>
    </source>
</evidence>
<dbReference type="AlphaFoldDB" id="A0A9X8D423"/>
<evidence type="ECO:0008006" key="5">
    <source>
        <dbReference type="Google" id="ProtNLM"/>
    </source>
</evidence>
<keyword evidence="2" id="KW-0732">Signal</keyword>
<proteinExistence type="predicted"/>
<sequence>MFHSSPTRWSAAFPALAAFCALATLSAAVAVAQPAPAKSAEAAAPTVLTYKSALEGYQPFADEKPIPWKEANETVYRRGGWQAYAKEASGSSAAEADSPKGAAAAPAAQPGHSMPMPAKKEKP</sequence>
<feature type="signal peptide" evidence="2">
    <location>
        <begin position="1"/>
        <end position="32"/>
    </location>
</feature>
<gene>
    <name evidence="3" type="ORF">D3H34_15670</name>
</gene>
<dbReference type="OrthoDB" id="7022621at2"/>
<feature type="chain" id="PRO_5040950890" description="Formate dehydrogenase" evidence="2">
    <location>
        <begin position="33"/>
        <end position="123"/>
    </location>
</feature>
<feature type="region of interest" description="Disordered" evidence="1">
    <location>
        <begin position="87"/>
        <end position="123"/>
    </location>
</feature>
<protein>
    <recommendedName>
        <fullName evidence="5">Formate dehydrogenase</fullName>
    </recommendedName>
</protein>
<keyword evidence="4" id="KW-1185">Reference proteome</keyword>